<dbReference type="Pfam" id="PF00440">
    <property type="entry name" value="TetR_N"/>
    <property type="match status" value="1"/>
</dbReference>
<dbReference type="InterPro" id="IPR050109">
    <property type="entry name" value="HTH-type_TetR-like_transc_reg"/>
</dbReference>
<evidence type="ECO:0000256" key="3">
    <source>
        <dbReference type="ARBA" id="ARBA00023163"/>
    </source>
</evidence>
<dbReference type="InterPro" id="IPR009057">
    <property type="entry name" value="Homeodomain-like_sf"/>
</dbReference>
<sequence length="194" mass="21067">MSTGLRERKKSATRQALHEAAVRLAIEHGPDRVTVEAIADAAEVSRRTFSNYFANKEEALLYGDLARMRLLLDAVRSRPESDAPWPVLTAAAVEVFQDFGTRDPGWIAQVRLVRRHPALAAQQVTTYTAMEDDLTAELTARGVAAPIRARLMAAAFLTSLRVAVQAYPDRTGGATLTAVMQEALAETGKGFVCG</sequence>
<evidence type="ECO:0000256" key="2">
    <source>
        <dbReference type="ARBA" id="ARBA00023125"/>
    </source>
</evidence>
<dbReference type="PANTHER" id="PTHR30055">
    <property type="entry name" value="HTH-TYPE TRANSCRIPTIONAL REGULATOR RUTR"/>
    <property type="match status" value="1"/>
</dbReference>
<dbReference type="PROSITE" id="PS01081">
    <property type="entry name" value="HTH_TETR_1"/>
    <property type="match status" value="1"/>
</dbReference>
<dbReference type="GO" id="GO:0003700">
    <property type="term" value="F:DNA-binding transcription factor activity"/>
    <property type="evidence" value="ECO:0007669"/>
    <property type="project" value="TreeGrafter"/>
</dbReference>
<feature type="domain" description="HTH tetR-type" evidence="5">
    <location>
        <begin position="11"/>
        <end position="71"/>
    </location>
</feature>
<organism evidence="6 7">
    <name type="scientific">Dactylosporangium siamense</name>
    <dbReference type="NCBI Taxonomy" id="685454"/>
    <lineage>
        <taxon>Bacteria</taxon>
        <taxon>Bacillati</taxon>
        <taxon>Actinomycetota</taxon>
        <taxon>Actinomycetes</taxon>
        <taxon>Micromonosporales</taxon>
        <taxon>Micromonosporaceae</taxon>
        <taxon>Dactylosporangium</taxon>
    </lineage>
</organism>
<dbReference type="InterPro" id="IPR023772">
    <property type="entry name" value="DNA-bd_HTH_TetR-type_CS"/>
</dbReference>
<dbReference type="InterPro" id="IPR001647">
    <property type="entry name" value="HTH_TetR"/>
</dbReference>
<comment type="caution">
    <text evidence="6">The sequence shown here is derived from an EMBL/GenBank/DDBJ whole genome shotgun (WGS) entry which is preliminary data.</text>
</comment>
<keyword evidence="1" id="KW-0805">Transcription regulation</keyword>
<name>A0A919PXH9_9ACTN</name>
<accession>A0A919PXH9</accession>
<dbReference type="AlphaFoldDB" id="A0A919PXH9"/>
<dbReference type="SUPFAM" id="SSF46689">
    <property type="entry name" value="Homeodomain-like"/>
    <property type="match status" value="1"/>
</dbReference>
<gene>
    <name evidence="6" type="ORF">Dsi01nite_091070</name>
</gene>
<dbReference type="EMBL" id="BONQ01000147">
    <property type="protein sequence ID" value="GIG51066.1"/>
    <property type="molecule type" value="Genomic_DNA"/>
</dbReference>
<dbReference type="Pfam" id="PF17754">
    <property type="entry name" value="TetR_C_14"/>
    <property type="match status" value="1"/>
</dbReference>
<proteinExistence type="predicted"/>
<dbReference type="InterPro" id="IPR041347">
    <property type="entry name" value="MftR_C"/>
</dbReference>
<keyword evidence="3" id="KW-0804">Transcription</keyword>
<evidence type="ECO:0000313" key="7">
    <source>
        <dbReference type="Proteomes" id="UP000660611"/>
    </source>
</evidence>
<keyword evidence="7" id="KW-1185">Reference proteome</keyword>
<dbReference type="PROSITE" id="PS50977">
    <property type="entry name" value="HTH_TETR_2"/>
    <property type="match status" value="1"/>
</dbReference>
<evidence type="ECO:0000313" key="6">
    <source>
        <dbReference type="EMBL" id="GIG51066.1"/>
    </source>
</evidence>
<evidence type="ECO:0000259" key="5">
    <source>
        <dbReference type="PROSITE" id="PS50977"/>
    </source>
</evidence>
<dbReference type="Gene3D" id="1.10.10.60">
    <property type="entry name" value="Homeodomain-like"/>
    <property type="match status" value="1"/>
</dbReference>
<dbReference type="RefSeq" id="WP_203852691.1">
    <property type="nucleotide sequence ID" value="NZ_BAAAVW010000005.1"/>
</dbReference>
<dbReference type="PANTHER" id="PTHR30055:SF238">
    <property type="entry name" value="MYCOFACTOCIN BIOSYNTHESIS TRANSCRIPTIONAL REGULATOR MFTR-RELATED"/>
    <property type="match status" value="1"/>
</dbReference>
<feature type="DNA-binding region" description="H-T-H motif" evidence="4">
    <location>
        <begin position="34"/>
        <end position="53"/>
    </location>
</feature>
<evidence type="ECO:0000256" key="1">
    <source>
        <dbReference type="ARBA" id="ARBA00023015"/>
    </source>
</evidence>
<dbReference type="GO" id="GO:0000976">
    <property type="term" value="F:transcription cis-regulatory region binding"/>
    <property type="evidence" value="ECO:0007669"/>
    <property type="project" value="TreeGrafter"/>
</dbReference>
<keyword evidence="2 4" id="KW-0238">DNA-binding</keyword>
<evidence type="ECO:0000256" key="4">
    <source>
        <dbReference type="PROSITE-ProRule" id="PRU00335"/>
    </source>
</evidence>
<protein>
    <submittedName>
        <fullName evidence="6">TetR family transcriptional regulator</fullName>
    </submittedName>
</protein>
<dbReference type="Proteomes" id="UP000660611">
    <property type="component" value="Unassembled WGS sequence"/>
</dbReference>
<reference evidence="6" key="1">
    <citation type="submission" date="2021-01" db="EMBL/GenBank/DDBJ databases">
        <title>Whole genome shotgun sequence of Dactylosporangium siamense NBRC 106093.</title>
        <authorList>
            <person name="Komaki H."/>
            <person name="Tamura T."/>
        </authorList>
    </citation>
    <scope>NUCLEOTIDE SEQUENCE</scope>
    <source>
        <strain evidence="6">NBRC 106093</strain>
    </source>
</reference>
<dbReference type="Gene3D" id="1.10.357.10">
    <property type="entry name" value="Tetracycline Repressor, domain 2"/>
    <property type="match status" value="1"/>
</dbReference>